<comment type="caution">
    <text evidence="8">The sequence shown here is derived from an EMBL/GenBank/DDBJ whole genome shotgun (WGS) entry which is preliminary data.</text>
</comment>
<sequence length="237" mass="27313">MRSRSGTFDLQPVNPELDKDEKTQKSKFSVFKGLLLAMLSGVFYSAAAVIVKQMKNLHPGQLSVYRFVAILAMSLPQTVKCGENPFGPRDLRLLLVLRGIFGATNLFLNFLAFRYLPLGEAAVIIFSVPVFVTVAARIFLKEPCGIFQSREHLWSLGRFCVVAFQYLQIHRHEKSQECSPCHHHVQFRLGCHHRNFDTDSYRWRFQMALLRYPEYLYSAPWLFQLCWTNIVDNGSSM</sequence>
<dbReference type="InterPro" id="IPR000620">
    <property type="entry name" value="EamA_dom"/>
</dbReference>
<dbReference type="GO" id="GO:0016020">
    <property type="term" value="C:membrane"/>
    <property type="evidence" value="ECO:0007669"/>
    <property type="project" value="UniProtKB-SubCell"/>
</dbReference>
<accession>A0A8X6T6Z4</accession>
<feature type="region of interest" description="Disordered" evidence="5">
    <location>
        <begin position="1"/>
        <end position="21"/>
    </location>
</feature>
<evidence type="ECO:0000259" key="7">
    <source>
        <dbReference type="Pfam" id="PF00892"/>
    </source>
</evidence>
<dbReference type="OrthoDB" id="6502282at2759"/>
<dbReference type="PANTHER" id="PTHR22911:SF6">
    <property type="entry name" value="SOLUTE CARRIER FAMILY 35 MEMBER G1"/>
    <property type="match status" value="1"/>
</dbReference>
<comment type="subcellular location">
    <subcellularLocation>
        <location evidence="1">Membrane</location>
        <topology evidence="1">Multi-pass membrane protein</topology>
    </subcellularLocation>
</comment>
<dbReference type="InterPro" id="IPR037185">
    <property type="entry name" value="EmrE-like"/>
</dbReference>
<evidence type="ECO:0000256" key="5">
    <source>
        <dbReference type="SAM" id="MobiDB-lite"/>
    </source>
</evidence>
<dbReference type="AlphaFoldDB" id="A0A8X6T6Z4"/>
<evidence type="ECO:0000256" key="4">
    <source>
        <dbReference type="ARBA" id="ARBA00023136"/>
    </source>
</evidence>
<evidence type="ECO:0000256" key="6">
    <source>
        <dbReference type="SAM" id="Phobius"/>
    </source>
</evidence>
<proteinExistence type="predicted"/>
<dbReference type="SUPFAM" id="SSF103481">
    <property type="entry name" value="Multidrug resistance efflux transporter EmrE"/>
    <property type="match status" value="1"/>
</dbReference>
<keyword evidence="9" id="KW-1185">Reference proteome</keyword>
<evidence type="ECO:0000256" key="1">
    <source>
        <dbReference type="ARBA" id="ARBA00004141"/>
    </source>
</evidence>
<name>A0A8X6T6Z4_NEPPI</name>
<gene>
    <name evidence="8" type="primary">NCL1_27014</name>
    <name evidence="8" type="ORF">NPIL_56892</name>
</gene>
<keyword evidence="4 6" id="KW-0472">Membrane</keyword>
<feature type="domain" description="EamA" evidence="7">
    <location>
        <begin position="32"/>
        <end position="148"/>
    </location>
</feature>
<dbReference type="PANTHER" id="PTHR22911">
    <property type="entry name" value="ACYL-MALONYL CONDENSING ENZYME-RELATED"/>
    <property type="match status" value="1"/>
</dbReference>
<evidence type="ECO:0000313" key="9">
    <source>
        <dbReference type="Proteomes" id="UP000887013"/>
    </source>
</evidence>
<dbReference type="Proteomes" id="UP000887013">
    <property type="component" value="Unassembled WGS sequence"/>
</dbReference>
<evidence type="ECO:0000256" key="3">
    <source>
        <dbReference type="ARBA" id="ARBA00022989"/>
    </source>
</evidence>
<evidence type="ECO:0000313" key="8">
    <source>
        <dbReference type="EMBL" id="GFS84167.1"/>
    </source>
</evidence>
<organism evidence="8 9">
    <name type="scientific">Nephila pilipes</name>
    <name type="common">Giant wood spider</name>
    <name type="synonym">Nephila maculata</name>
    <dbReference type="NCBI Taxonomy" id="299642"/>
    <lineage>
        <taxon>Eukaryota</taxon>
        <taxon>Metazoa</taxon>
        <taxon>Ecdysozoa</taxon>
        <taxon>Arthropoda</taxon>
        <taxon>Chelicerata</taxon>
        <taxon>Arachnida</taxon>
        <taxon>Araneae</taxon>
        <taxon>Araneomorphae</taxon>
        <taxon>Entelegynae</taxon>
        <taxon>Araneoidea</taxon>
        <taxon>Nephilidae</taxon>
        <taxon>Nephila</taxon>
    </lineage>
</organism>
<dbReference type="Pfam" id="PF00892">
    <property type="entry name" value="EamA"/>
    <property type="match status" value="1"/>
</dbReference>
<feature type="transmembrane region" description="Helical" evidence="6">
    <location>
        <begin position="29"/>
        <end position="51"/>
    </location>
</feature>
<keyword evidence="2 6" id="KW-0812">Transmembrane</keyword>
<feature type="transmembrane region" description="Helical" evidence="6">
    <location>
        <begin position="91"/>
        <end position="115"/>
    </location>
</feature>
<keyword evidence="3 6" id="KW-1133">Transmembrane helix</keyword>
<dbReference type="EMBL" id="BMAW01003541">
    <property type="protein sequence ID" value="GFS84167.1"/>
    <property type="molecule type" value="Genomic_DNA"/>
</dbReference>
<protein>
    <submittedName>
        <fullName evidence="8">Solute carrier family 35 member G1</fullName>
    </submittedName>
</protein>
<evidence type="ECO:0000256" key="2">
    <source>
        <dbReference type="ARBA" id="ARBA00022692"/>
    </source>
</evidence>
<feature type="transmembrane region" description="Helical" evidence="6">
    <location>
        <begin position="121"/>
        <end position="140"/>
    </location>
</feature>
<reference evidence="8" key="1">
    <citation type="submission" date="2020-08" db="EMBL/GenBank/DDBJ databases">
        <title>Multicomponent nature underlies the extraordinary mechanical properties of spider dragline silk.</title>
        <authorList>
            <person name="Kono N."/>
            <person name="Nakamura H."/>
            <person name="Mori M."/>
            <person name="Yoshida Y."/>
            <person name="Ohtoshi R."/>
            <person name="Malay A.D."/>
            <person name="Moran D.A.P."/>
            <person name="Tomita M."/>
            <person name="Numata K."/>
            <person name="Arakawa K."/>
        </authorList>
    </citation>
    <scope>NUCLEOTIDE SEQUENCE</scope>
</reference>